<comment type="caution">
    <text evidence="2">The sequence shown here is derived from an EMBL/GenBank/DDBJ whole genome shotgun (WGS) entry which is preliminary data.</text>
</comment>
<organism evidence="2 3">
    <name type="scientific">Anaeromicrobium sediminis</name>
    <dbReference type="NCBI Taxonomy" id="1478221"/>
    <lineage>
        <taxon>Bacteria</taxon>
        <taxon>Bacillati</taxon>
        <taxon>Bacillota</taxon>
        <taxon>Clostridia</taxon>
        <taxon>Peptostreptococcales</taxon>
        <taxon>Thermotaleaceae</taxon>
        <taxon>Anaeromicrobium</taxon>
    </lineage>
</organism>
<feature type="region of interest" description="Disordered" evidence="1">
    <location>
        <begin position="97"/>
        <end position="144"/>
    </location>
</feature>
<proteinExistence type="predicted"/>
<evidence type="ECO:0000313" key="2">
    <source>
        <dbReference type="EMBL" id="PAB58350.1"/>
    </source>
</evidence>
<dbReference type="AlphaFoldDB" id="A0A267MHR9"/>
<feature type="compositionally biased region" description="Basic and acidic residues" evidence="1">
    <location>
        <begin position="126"/>
        <end position="139"/>
    </location>
</feature>
<reference evidence="2 3" key="1">
    <citation type="submission" date="2017-06" db="EMBL/GenBank/DDBJ databases">
        <title>Draft genome sequence of anaerobic fermentative bacterium Anaeromicrobium sediminis DY2726D isolated from West Pacific Ocean sediments.</title>
        <authorList>
            <person name="Zeng X."/>
        </authorList>
    </citation>
    <scope>NUCLEOTIDE SEQUENCE [LARGE SCALE GENOMIC DNA]</scope>
    <source>
        <strain evidence="2 3">DY2726D</strain>
    </source>
</reference>
<evidence type="ECO:0000256" key="1">
    <source>
        <dbReference type="SAM" id="MobiDB-lite"/>
    </source>
</evidence>
<name>A0A267MHR9_9FIRM</name>
<evidence type="ECO:0000313" key="3">
    <source>
        <dbReference type="Proteomes" id="UP000216024"/>
    </source>
</evidence>
<keyword evidence="3" id="KW-1185">Reference proteome</keyword>
<dbReference type="RefSeq" id="WP_095134652.1">
    <property type="nucleotide sequence ID" value="NZ_NIBG01000016.1"/>
</dbReference>
<dbReference type="EMBL" id="NIBG01000016">
    <property type="protein sequence ID" value="PAB58350.1"/>
    <property type="molecule type" value="Genomic_DNA"/>
</dbReference>
<protein>
    <submittedName>
        <fullName evidence="2">Uncharacterized protein</fullName>
    </submittedName>
</protein>
<dbReference type="Proteomes" id="UP000216024">
    <property type="component" value="Unassembled WGS sequence"/>
</dbReference>
<gene>
    <name evidence="2" type="ORF">CCE28_15540</name>
</gene>
<dbReference type="OrthoDB" id="9178375at2"/>
<dbReference type="Gene3D" id="1.20.120.1490">
    <property type="match status" value="1"/>
</dbReference>
<feature type="compositionally biased region" description="Low complexity" evidence="1">
    <location>
        <begin position="115"/>
        <end position="125"/>
    </location>
</feature>
<accession>A0A267MHR9</accession>
<dbReference type="PROSITE" id="PS51257">
    <property type="entry name" value="PROKAR_LIPOPROTEIN"/>
    <property type="match status" value="1"/>
</dbReference>
<sequence length="519" mass="58989">MFKKKFINSLIITGLLFSSIGCSTMEPEAVEPEEQARVEVQKIDEDMVKKIKSILSNYDFSALTVEEAKAINESFRAAGFKGGKKLEEAIKSAGFDPTIIGRLDPPPSSNKDANQPKNKNTNQPKNKTEKPEKNTEKKPGQRYSVQQAISDNAQLHTIAFDALAFFTGELGSDSFFPPGKVSDFFGFQYLRDVDAGELGHNTTFVPRVANNVLYILNDSQIDQLKTLAVEQEELLKDYGYSRFPLMEAFRRLLGDNMPNETTALSLNAVTDYSSDLYEIDGLLSYNRAKVLGNIINSLDDEQRTYLDKMAEGSSLTWPTKQDQIDKREMTHEQHVLVMTYASEMFSWYAGDVESDTYFCPERHGTYFGSFYMKDIPAMGNPDYSIGTNITGDSGKDFLNILTEEQKKLITDLVDIQRDELLEIVETRRTIAKQLREFMKGNDVDEETVIQLSRKYGELDGEIVHSYATHFSKVYKTLTEKQKEQLIKLRNLDDYQVEGAFLYSEPIEMPNIIDTDFLFK</sequence>